<feature type="region of interest" description="Disordered" evidence="2">
    <location>
        <begin position="257"/>
        <end position="395"/>
    </location>
</feature>
<dbReference type="EMBL" id="CAUYUJ010013113">
    <property type="protein sequence ID" value="CAK0835561.1"/>
    <property type="molecule type" value="Genomic_DNA"/>
</dbReference>
<feature type="compositionally biased region" description="Low complexity" evidence="2">
    <location>
        <begin position="317"/>
        <end position="346"/>
    </location>
</feature>
<sequence>MYPPPLAQRPVPSILAAVRTQFLPLSLPTFAVMARAAPIILLGLTRQCQAISLRAEPADACLDAVPGDSCHNFVAWALDKGVEQHPEWFPSFKRSDSDVRNFMQVQDILHSRNKAGCGKPCDMEYLDVIGKLEKELSAMDTNSPAFETRLAEKREKINKLKAALELKAKGKAQQLQDQQKRQKLEAELKALESMEDSPASQTLIAEKRAQIQNLQTADKSESELKALEIQRLQDPAAAAMDAKDAAAGRKSWWQRWREAKGTAPTAAAPEAKPAPAAAVEEAKPEAAAPSPPAAEEEAKPEAATPSPAAEEAELEAELMAAAAGEAQPSHNAPLAEAPPAAGAPPAAEEEPAEEMPSADAEPQKEARAAREPESAVMEVPAQAPATEPECRDAAPGDRCHEVVAWSLSQGLEAHPDYFPSFYRSISEEYNFKQIQEILHSRGTGGCSKPCNMDVVPPPAAEVQAPTDAAVTQDAAVAEDQAPPDAGAQEVALAKDQEQDEEVNGTETTLEPMSSKSLSEMSPEELQTYMNNPDELDKYAYYVKHTSRRKRREDALKREQKQ</sequence>
<evidence type="ECO:0000313" key="3">
    <source>
        <dbReference type="EMBL" id="CAK0835561.1"/>
    </source>
</evidence>
<organism evidence="3 4">
    <name type="scientific">Prorocentrum cordatum</name>
    <dbReference type="NCBI Taxonomy" id="2364126"/>
    <lineage>
        <taxon>Eukaryota</taxon>
        <taxon>Sar</taxon>
        <taxon>Alveolata</taxon>
        <taxon>Dinophyceae</taxon>
        <taxon>Prorocentrales</taxon>
        <taxon>Prorocentraceae</taxon>
        <taxon>Prorocentrum</taxon>
    </lineage>
</organism>
<name>A0ABN9ST97_9DINO</name>
<accession>A0ABN9ST97</accession>
<gene>
    <name evidence="3" type="ORF">PCOR1329_LOCUS32392</name>
</gene>
<evidence type="ECO:0000256" key="2">
    <source>
        <dbReference type="SAM" id="MobiDB-lite"/>
    </source>
</evidence>
<dbReference type="Proteomes" id="UP001189429">
    <property type="component" value="Unassembled WGS sequence"/>
</dbReference>
<proteinExistence type="predicted"/>
<feature type="compositionally biased region" description="Low complexity" evidence="2">
    <location>
        <begin position="461"/>
        <end position="480"/>
    </location>
</feature>
<protein>
    <submittedName>
        <fullName evidence="3">Uncharacterized protein</fullName>
    </submittedName>
</protein>
<reference evidence="3" key="1">
    <citation type="submission" date="2023-10" db="EMBL/GenBank/DDBJ databases">
        <authorList>
            <person name="Chen Y."/>
            <person name="Shah S."/>
            <person name="Dougan E. K."/>
            <person name="Thang M."/>
            <person name="Chan C."/>
        </authorList>
    </citation>
    <scope>NUCLEOTIDE SEQUENCE [LARGE SCALE GENOMIC DNA]</scope>
</reference>
<feature type="region of interest" description="Disordered" evidence="2">
    <location>
        <begin position="461"/>
        <end position="522"/>
    </location>
</feature>
<keyword evidence="1" id="KW-0175">Coiled coil</keyword>
<feature type="coiled-coil region" evidence="1">
    <location>
        <begin position="161"/>
        <end position="194"/>
    </location>
</feature>
<feature type="compositionally biased region" description="Basic and acidic residues" evidence="2">
    <location>
        <begin position="361"/>
        <end position="373"/>
    </location>
</feature>
<comment type="caution">
    <text evidence="3">The sequence shown here is derived from an EMBL/GenBank/DDBJ whole genome shotgun (WGS) entry which is preliminary data.</text>
</comment>
<feature type="compositionally biased region" description="Low complexity" evidence="2">
    <location>
        <begin position="261"/>
        <end position="279"/>
    </location>
</feature>
<keyword evidence="4" id="KW-1185">Reference proteome</keyword>
<evidence type="ECO:0000313" key="4">
    <source>
        <dbReference type="Proteomes" id="UP001189429"/>
    </source>
</evidence>
<evidence type="ECO:0000256" key="1">
    <source>
        <dbReference type="SAM" id="Coils"/>
    </source>
</evidence>
<feature type="compositionally biased region" description="Polar residues" evidence="2">
    <location>
        <begin position="504"/>
        <end position="519"/>
    </location>
</feature>